<dbReference type="KEGG" id="blr:BRLA_c017760"/>
<dbReference type="AlphaFoldDB" id="A0A075R2K1"/>
<protein>
    <submittedName>
        <fullName evidence="1">Uncharacterized protein</fullName>
    </submittedName>
</protein>
<organism evidence="1 2">
    <name type="scientific">Brevibacillus laterosporus LMG 15441</name>
    <dbReference type="NCBI Taxonomy" id="1042163"/>
    <lineage>
        <taxon>Bacteria</taxon>
        <taxon>Bacillati</taxon>
        <taxon>Bacillota</taxon>
        <taxon>Bacilli</taxon>
        <taxon>Bacillales</taxon>
        <taxon>Paenibacillaceae</taxon>
        <taxon>Brevibacillus</taxon>
    </lineage>
</organism>
<gene>
    <name evidence="1" type="ORF">BRLA_c017760</name>
</gene>
<keyword evidence="2" id="KW-1185">Reference proteome</keyword>
<reference evidence="1 2" key="1">
    <citation type="journal article" date="2011" name="J. Bacteriol.">
        <title>Genome sequence of Brevibacillus laterosporus LMG 15441, a pathogen of invertebrates.</title>
        <authorList>
            <person name="Djukic M."/>
            <person name="Poehlein A."/>
            <person name="Thurmer A."/>
            <person name="Daniel R."/>
        </authorList>
    </citation>
    <scope>NUCLEOTIDE SEQUENCE [LARGE SCALE GENOMIC DNA]</scope>
    <source>
        <strain evidence="1 2">LMG 15441</strain>
    </source>
</reference>
<sequence>MIYLMEFVTSDLSPKIPKTLVNFSGYDMFDLSGQRKASISKEDTRKKLTDLRNKEINKLEEIEKEVKEEKHPYQFHEVTLNLLEAAIESSYAHIYKKVS</sequence>
<name>A0A075R2K1_BRELA</name>
<evidence type="ECO:0000313" key="1">
    <source>
        <dbReference type="EMBL" id="AIG26099.1"/>
    </source>
</evidence>
<dbReference type="Proteomes" id="UP000005850">
    <property type="component" value="Chromosome"/>
</dbReference>
<accession>A0A075R2K1</accession>
<evidence type="ECO:0000313" key="2">
    <source>
        <dbReference type="Proteomes" id="UP000005850"/>
    </source>
</evidence>
<proteinExistence type="predicted"/>
<dbReference type="EMBL" id="CP007806">
    <property type="protein sequence ID" value="AIG26099.1"/>
    <property type="molecule type" value="Genomic_DNA"/>
</dbReference>
<dbReference type="HOGENOM" id="CLU_2314823_0_0_9"/>